<evidence type="ECO:0000313" key="1">
    <source>
        <dbReference type="EMBL" id="MCF0043656.1"/>
    </source>
</evidence>
<evidence type="ECO:0000313" key="2">
    <source>
        <dbReference type="Proteomes" id="UP001139700"/>
    </source>
</evidence>
<comment type="caution">
    <text evidence="1">The sequence shown here is derived from an EMBL/GenBank/DDBJ whole genome shotgun (WGS) entry which is preliminary data.</text>
</comment>
<reference evidence="1" key="1">
    <citation type="submission" date="2021-12" db="EMBL/GenBank/DDBJ databases">
        <title>Novel species in genus Dyadobacter.</title>
        <authorList>
            <person name="Ma C."/>
        </authorList>
    </citation>
    <scope>NUCLEOTIDE SEQUENCE</scope>
    <source>
        <strain evidence="1">CY399</strain>
    </source>
</reference>
<dbReference type="Proteomes" id="UP001139700">
    <property type="component" value="Unassembled WGS sequence"/>
</dbReference>
<sequence>MGENDIVYQLCPGMEGTEAPVAVFSDKDTIDALIDRLRTFIEGGVSLKQVRAEENLLPVDKYAFLVEIGLVPYDISLHRDGHLFDPADLLGNNLDELTIEEHYEHVVAMRAAELADPDKMWGIGGVFWAPSLGLAIKKAKLMRKILFTVLDIPFKSEKAKSRKKYTLQEVIDLSTWFEYKLSTPKSAQFIDEIDLSEEEIKEGLSAILTSAREEGGASSAHRHIYKSLKKIWVDSRADQL</sequence>
<dbReference type="EMBL" id="JAJTTA010000008">
    <property type="protein sequence ID" value="MCF0043656.1"/>
    <property type="molecule type" value="Genomic_DNA"/>
</dbReference>
<dbReference type="AlphaFoldDB" id="A0A9X1TC82"/>
<gene>
    <name evidence="1" type="ORF">LXM24_26355</name>
</gene>
<proteinExistence type="predicted"/>
<keyword evidence="2" id="KW-1185">Reference proteome</keyword>
<organism evidence="1 2">
    <name type="scientific">Dyadobacter fanqingshengii</name>
    <dbReference type="NCBI Taxonomy" id="2906443"/>
    <lineage>
        <taxon>Bacteria</taxon>
        <taxon>Pseudomonadati</taxon>
        <taxon>Bacteroidota</taxon>
        <taxon>Cytophagia</taxon>
        <taxon>Cytophagales</taxon>
        <taxon>Spirosomataceae</taxon>
        <taxon>Dyadobacter</taxon>
    </lineage>
</organism>
<accession>A0A9X1TC82</accession>
<dbReference type="RefSeq" id="WP_234616387.1">
    <property type="nucleotide sequence ID" value="NZ_CP098806.1"/>
</dbReference>
<protein>
    <submittedName>
        <fullName evidence="1">Uncharacterized protein</fullName>
    </submittedName>
</protein>
<name>A0A9X1TC82_9BACT</name>